<reference evidence="2 3" key="1">
    <citation type="submission" date="2020-03" db="EMBL/GenBank/DDBJ databases">
        <title>Dissostichus mawsoni Genome sequencing and assembly.</title>
        <authorList>
            <person name="Park H."/>
        </authorList>
    </citation>
    <scope>NUCLEOTIDE SEQUENCE [LARGE SCALE GENOMIC DNA]</scope>
    <source>
        <strain evidence="2">DM0001</strain>
        <tissue evidence="2">Muscle</tissue>
    </source>
</reference>
<sequence length="114" mass="12806">MEKPPVNGETPQLMRETPQLMRETPQLMENPINERNPSVNERNSTGNERNPPVNGETPHVMSALSCSREDQFLAEPLKEDSASRRGTVRCPNPTPESPVPPVQRKHSSKLHNMS</sequence>
<organism evidence="2 3">
    <name type="scientific">Dissostichus mawsoni</name>
    <name type="common">Antarctic cod</name>
    <dbReference type="NCBI Taxonomy" id="36200"/>
    <lineage>
        <taxon>Eukaryota</taxon>
        <taxon>Metazoa</taxon>
        <taxon>Chordata</taxon>
        <taxon>Craniata</taxon>
        <taxon>Vertebrata</taxon>
        <taxon>Euteleostomi</taxon>
        <taxon>Actinopterygii</taxon>
        <taxon>Neopterygii</taxon>
        <taxon>Teleostei</taxon>
        <taxon>Neoteleostei</taxon>
        <taxon>Acanthomorphata</taxon>
        <taxon>Eupercaria</taxon>
        <taxon>Perciformes</taxon>
        <taxon>Notothenioidei</taxon>
        <taxon>Nototheniidae</taxon>
        <taxon>Dissostichus</taxon>
    </lineage>
</organism>
<evidence type="ECO:0000256" key="1">
    <source>
        <dbReference type="SAM" id="MobiDB-lite"/>
    </source>
</evidence>
<dbReference type="Proteomes" id="UP000518266">
    <property type="component" value="Unassembled WGS sequence"/>
</dbReference>
<gene>
    <name evidence="2" type="ORF">F7725_025727</name>
</gene>
<comment type="caution">
    <text evidence="2">The sequence shown here is derived from an EMBL/GenBank/DDBJ whole genome shotgun (WGS) entry which is preliminary data.</text>
</comment>
<evidence type="ECO:0000313" key="3">
    <source>
        <dbReference type="Proteomes" id="UP000518266"/>
    </source>
</evidence>
<keyword evidence="3" id="KW-1185">Reference proteome</keyword>
<protein>
    <submittedName>
        <fullName evidence="2">Uncharacterized protein</fullName>
    </submittedName>
</protein>
<accession>A0A7J5X530</accession>
<feature type="region of interest" description="Disordered" evidence="1">
    <location>
        <begin position="71"/>
        <end position="114"/>
    </location>
</feature>
<proteinExistence type="predicted"/>
<feature type="region of interest" description="Disordered" evidence="1">
    <location>
        <begin position="1"/>
        <end position="59"/>
    </location>
</feature>
<feature type="compositionally biased region" description="Pro residues" evidence="1">
    <location>
        <begin position="92"/>
        <end position="101"/>
    </location>
</feature>
<evidence type="ECO:0000313" key="2">
    <source>
        <dbReference type="EMBL" id="KAF3832062.1"/>
    </source>
</evidence>
<dbReference type="AlphaFoldDB" id="A0A7J5X530"/>
<feature type="compositionally biased region" description="Basic and acidic residues" evidence="1">
    <location>
        <begin position="71"/>
        <end position="83"/>
    </location>
</feature>
<dbReference type="EMBL" id="JAAKFY010000027">
    <property type="protein sequence ID" value="KAF3832062.1"/>
    <property type="molecule type" value="Genomic_DNA"/>
</dbReference>
<feature type="compositionally biased region" description="Polar residues" evidence="1">
    <location>
        <begin position="33"/>
        <end position="48"/>
    </location>
</feature>
<feature type="compositionally biased region" description="Basic residues" evidence="1">
    <location>
        <begin position="103"/>
        <end position="114"/>
    </location>
</feature>
<name>A0A7J5X530_DISMA</name>